<dbReference type="Gene3D" id="3.40.30.10">
    <property type="entry name" value="Glutaredoxin"/>
    <property type="match status" value="1"/>
</dbReference>
<feature type="compositionally biased region" description="Polar residues" evidence="1">
    <location>
        <begin position="301"/>
        <end position="314"/>
    </location>
</feature>
<dbReference type="InterPro" id="IPR011990">
    <property type="entry name" value="TPR-like_helical_dom_sf"/>
</dbReference>
<dbReference type="CDD" id="cd02956">
    <property type="entry name" value="ybbN"/>
    <property type="match status" value="1"/>
</dbReference>
<protein>
    <recommendedName>
        <fullName evidence="2">Thioredoxin domain-containing protein</fullName>
    </recommendedName>
</protein>
<dbReference type="SUPFAM" id="SSF52833">
    <property type="entry name" value="Thioredoxin-like"/>
    <property type="match status" value="1"/>
</dbReference>
<dbReference type="PROSITE" id="PS51352">
    <property type="entry name" value="THIOREDOXIN_2"/>
    <property type="match status" value="1"/>
</dbReference>
<evidence type="ECO:0000259" key="2">
    <source>
        <dbReference type="PROSITE" id="PS51352"/>
    </source>
</evidence>
<dbReference type="KEGG" id="mxe:MYXE_16500"/>
<gene>
    <name evidence="3" type="ORF">MYXE_16500</name>
</gene>
<dbReference type="Gene3D" id="1.25.40.10">
    <property type="entry name" value="Tetratricopeptide repeat domain"/>
    <property type="match status" value="1"/>
</dbReference>
<dbReference type="Proteomes" id="UP000464624">
    <property type="component" value="Chromosome"/>
</dbReference>
<dbReference type="InterPro" id="IPR013766">
    <property type="entry name" value="Thioredoxin_domain"/>
</dbReference>
<reference evidence="3 4" key="1">
    <citation type="submission" date="2019-12" db="EMBL/GenBank/DDBJ databases">
        <title>Complete genome sequence of Mycolicibacterium xenopi str. JCM15661T.</title>
        <authorList>
            <person name="Yoshida M."/>
            <person name="Fukano H."/>
            <person name="Asakura T."/>
            <person name="Hoshino Y."/>
        </authorList>
    </citation>
    <scope>NUCLEOTIDE SEQUENCE [LARGE SCALE GENOMIC DNA]</scope>
    <source>
        <strain evidence="3 4">JCM 15661T</strain>
    </source>
</reference>
<evidence type="ECO:0000256" key="1">
    <source>
        <dbReference type="SAM" id="MobiDB-lite"/>
    </source>
</evidence>
<sequence length="338" mass="35191">MAGAVDLSALKQRAQQQTSAGDAASAQQAGTEITEANFEEQVLVRSNQVPVVVLLWSPRSDVCLQLANTLADLAAADNGKWSLAMVNVDAVPRVAQIFGVQVVPTVVALAAGQPISSFQGVQPADQLRRWLDSLLSATAGKLSGATTSGEPEQVDPALAKAREQLEAGDFAAARNSYQAILDANPNHAEAKGAIRQIDFLMRATGQRPDAVAVSDAAPDDIEAAFAAADVQILNQEVSAAFDRLIALVKRTSGDERTKVRTRLVELFDLFDPADPDVIAGGATSPTRSIEAPGLAARYAGSSHSAELGGSTNTADAGRPCQGSSVASTPPRLPIPPPR</sequence>
<organism evidence="3 4">
    <name type="scientific">Mycobacterium xenopi</name>
    <dbReference type="NCBI Taxonomy" id="1789"/>
    <lineage>
        <taxon>Bacteria</taxon>
        <taxon>Bacillati</taxon>
        <taxon>Actinomycetota</taxon>
        <taxon>Actinomycetes</taxon>
        <taxon>Mycobacteriales</taxon>
        <taxon>Mycobacteriaceae</taxon>
        <taxon>Mycobacterium</taxon>
    </lineage>
</organism>
<name>A0AAD1GZW8_MYCXE</name>
<evidence type="ECO:0000313" key="3">
    <source>
        <dbReference type="EMBL" id="BBU21860.1"/>
    </source>
</evidence>
<dbReference type="PANTHER" id="PTHR43601:SF3">
    <property type="entry name" value="THIOREDOXIN, MITOCHONDRIAL"/>
    <property type="match status" value="1"/>
</dbReference>
<feature type="region of interest" description="Disordered" evidence="1">
    <location>
        <begin position="300"/>
        <end position="338"/>
    </location>
</feature>
<dbReference type="Pfam" id="PF00085">
    <property type="entry name" value="Thioredoxin"/>
    <property type="match status" value="1"/>
</dbReference>
<evidence type="ECO:0000313" key="4">
    <source>
        <dbReference type="Proteomes" id="UP000464624"/>
    </source>
</evidence>
<dbReference type="PANTHER" id="PTHR43601">
    <property type="entry name" value="THIOREDOXIN, MITOCHONDRIAL"/>
    <property type="match status" value="1"/>
</dbReference>
<dbReference type="InterPro" id="IPR036249">
    <property type="entry name" value="Thioredoxin-like_sf"/>
</dbReference>
<dbReference type="GO" id="GO:0045454">
    <property type="term" value="P:cell redox homeostasis"/>
    <property type="evidence" value="ECO:0007669"/>
    <property type="project" value="TreeGrafter"/>
</dbReference>
<dbReference type="GO" id="GO:0006950">
    <property type="term" value="P:response to stress"/>
    <property type="evidence" value="ECO:0007669"/>
    <property type="project" value="UniProtKB-ARBA"/>
</dbReference>
<dbReference type="Pfam" id="PF14561">
    <property type="entry name" value="TPR_20"/>
    <property type="match status" value="1"/>
</dbReference>
<dbReference type="AlphaFoldDB" id="A0AAD1GZW8"/>
<proteinExistence type="predicted"/>
<accession>A0AAD1GZW8</accession>
<dbReference type="EMBL" id="AP022314">
    <property type="protein sequence ID" value="BBU21860.1"/>
    <property type="molecule type" value="Genomic_DNA"/>
</dbReference>
<feature type="domain" description="Thioredoxin" evidence="2">
    <location>
        <begin position="18"/>
        <end position="136"/>
    </location>
</feature>
<dbReference type="GO" id="GO:0003824">
    <property type="term" value="F:catalytic activity"/>
    <property type="evidence" value="ECO:0007669"/>
    <property type="project" value="UniProtKB-ARBA"/>
</dbReference>